<gene>
    <name evidence="2" type="ORF">FOYG_10933</name>
</gene>
<evidence type="ECO:0000256" key="1">
    <source>
        <dbReference type="SAM" id="MobiDB-lite"/>
    </source>
</evidence>
<organism evidence="2 3">
    <name type="scientific">Fusarium oxysporum NRRL 32931</name>
    <dbReference type="NCBI Taxonomy" id="660029"/>
    <lineage>
        <taxon>Eukaryota</taxon>
        <taxon>Fungi</taxon>
        <taxon>Dikarya</taxon>
        <taxon>Ascomycota</taxon>
        <taxon>Pezizomycotina</taxon>
        <taxon>Sordariomycetes</taxon>
        <taxon>Hypocreomycetidae</taxon>
        <taxon>Hypocreales</taxon>
        <taxon>Nectriaceae</taxon>
        <taxon>Fusarium</taxon>
        <taxon>Fusarium oxysporum species complex</taxon>
    </lineage>
</organism>
<dbReference type="Proteomes" id="UP000030753">
    <property type="component" value="Unassembled WGS sequence"/>
</dbReference>
<dbReference type="AlphaFoldDB" id="W9HZD6"/>
<accession>W9HZD6</accession>
<protein>
    <submittedName>
        <fullName evidence="2">Uncharacterized protein</fullName>
    </submittedName>
</protein>
<proteinExistence type="predicted"/>
<reference evidence="2 3" key="1">
    <citation type="submission" date="2011-06" db="EMBL/GenBank/DDBJ databases">
        <title>The Genome Sequence of Fusarium oxysporum FOSC 3-a.</title>
        <authorList>
            <consortium name="The Broad Institute Genome Sequencing Platform"/>
            <person name="Ma L.-J."/>
            <person name="Gale L.R."/>
            <person name="Schwartz D.C."/>
            <person name="Zhou S."/>
            <person name="Corby-Kistler H."/>
            <person name="Young S.K."/>
            <person name="Zeng Q."/>
            <person name="Gargeya S."/>
            <person name="Fitzgerald M."/>
            <person name="Haas B."/>
            <person name="Abouelleil A."/>
            <person name="Alvarado L."/>
            <person name="Arachchi H.M."/>
            <person name="Berlin A."/>
            <person name="Brown A."/>
            <person name="Chapman S.B."/>
            <person name="Chen Z."/>
            <person name="Dunbar C."/>
            <person name="Freedman E."/>
            <person name="Gearin G."/>
            <person name="Gellesch M."/>
            <person name="Goldberg J."/>
            <person name="Griggs A."/>
            <person name="Gujja S."/>
            <person name="Heiman D."/>
            <person name="Howarth C."/>
            <person name="Larson L."/>
            <person name="Lui A."/>
            <person name="MacDonald P.J.P."/>
            <person name="Mehta T."/>
            <person name="Montmayeur A."/>
            <person name="Murphy C."/>
            <person name="Neiman D."/>
            <person name="Pearson M."/>
            <person name="Priest M."/>
            <person name="Roberts A."/>
            <person name="Saif S."/>
            <person name="Shea T."/>
            <person name="Shenoy N."/>
            <person name="Sisk P."/>
            <person name="Stolte C."/>
            <person name="Sykes S."/>
            <person name="Wortman J."/>
            <person name="Nusbaum C."/>
            <person name="Birren B."/>
        </authorList>
    </citation>
    <scope>NUCLEOTIDE SEQUENCE [LARGE SCALE GENOMIC DNA]</scope>
    <source>
        <strain evidence="3">FOSC 3-a</strain>
    </source>
</reference>
<name>W9HZD6_FUSOX</name>
<evidence type="ECO:0000313" key="3">
    <source>
        <dbReference type="Proteomes" id="UP000030753"/>
    </source>
</evidence>
<evidence type="ECO:0000313" key="2">
    <source>
        <dbReference type="EMBL" id="EWY86380.1"/>
    </source>
</evidence>
<feature type="region of interest" description="Disordered" evidence="1">
    <location>
        <begin position="66"/>
        <end position="107"/>
    </location>
</feature>
<dbReference type="HOGENOM" id="CLU_2210121_0_0_1"/>
<feature type="compositionally biased region" description="Pro residues" evidence="1">
    <location>
        <begin position="98"/>
        <end position="107"/>
    </location>
</feature>
<dbReference type="EMBL" id="JH717845">
    <property type="protein sequence ID" value="EWY86380.1"/>
    <property type="molecule type" value="Genomic_DNA"/>
</dbReference>
<sequence length="107" mass="12213">MKFDSRTIIVSTQSFARRFRASFSPPTNETTPQPSQRKYTYIAPHLEPSIRVIAFPLHLPSTRFSIARNPNAPSRIDNEKTSPAPTRIYGKGFSSNYMPPPVSRYLR</sequence>